<reference evidence="4" key="1">
    <citation type="submission" date="2019-05" db="EMBL/GenBank/DDBJ databases">
        <title>Annotation for the trematode Paragonimus heterotremus.</title>
        <authorList>
            <person name="Choi Y.-J."/>
        </authorList>
    </citation>
    <scope>NUCLEOTIDE SEQUENCE</scope>
    <source>
        <strain evidence="4">LC</strain>
    </source>
</reference>
<evidence type="ECO:0000313" key="4">
    <source>
        <dbReference type="EMBL" id="KAF5394167.1"/>
    </source>
</evidence>
<dbReference type="PANTHER" id="PTHR10150:SF0">
    <property type="entry name" value="DNA REPAIR ENDONUCLEASE XPF"/>
    <property type="match status" value="1"/>
</dbReference>
<dbReference type="OrthoDB" id="361020at2759"/>
<dbReference type="PANTHER" id="PTHR10150">
    <property type="entry name" value="DNA REPAIR ENDONUCLEASE XPF"/>
    <property type="match status" value="1"/>
</dbReference>
<evidence type="ECO:0000256" key="3">
    <source>
        <dbReference type="ARBA" id="ARBA00023204"/>
    </source>
</evidence>
<keyword evidence="5" id="KW-1185">Reference proteome</keyword>
<dbReference type="GO" id="GO:0000712">
    <property type="term" value="P:resolution of meiotic recombination intermediates"/>
    <property type="evidence" value="ECO:0007669"/>
    <property type="project" value="TreeGrafter"/>
</dbReference>
<protein>
    <submittedName>
        <fullName evidence="4">Excision repair cross-complementing rodent repair deficiency complementation group 4</fullName>
    </submittedName>
</protein>
<dbReference type="GO" id="GO:0003684">
    <property type="term" value="F:damaged DNA binding"/>
    <property type="evidence" value="ECO:0007669"/>
    <property type="project" value="TreeGrafter"/>
</dbReference>
<proteinExistence type="predicted"/>
<keyword evidence="2" id="KW-0378">Hydrolase</keyword>
<dbReference type="EMBL" id="LUCH01020236">
    <property type="protein sequence ID" value="KAF5394167.1"/>
    <property type="molecule type" value="Genomic_DNA"/>
</dbReference>
<organism evidence="4 5">
    <name type="scientific">Paragonimus heterotremus</name>
    <dbReference type="NCBI Taxonomy" id="100268"/>
    <lineage>
        <taxon>Eukaryota</taxon>
        <taxon>Metazoa</taxon>
        <taxon>Spiralia</taxon>
        <taxon>Lophotrochozoa</taxon>
        <taxon>Platyhelminthes</taxon>
        <taxon>Trematoda</taxon>
        <taxon>Digenea</taxon>
        <taxon>Plagiorchiida</taxon>
        <taxon>Troglotremata</taxon>
        <taxon>Troglotrematidae</taxon>
        <taxon>Paragonimus</taxon>
    </lineage>
</organism>
<keyword evidence="3" id="KW-0234">DNA repair</keyword>
<sequence length="287" mass="32433">MHELLEYEASVLLDIHQDSSLLVMAEGMGIDTILYCTLKLHSDPHNLILVSNYRLPEARFLCELLTRDNVLHPPSIITAEVSNKDREAMYKRGGVVFVTSRILVVDLLMERMPASLVSGVLILRTHELQEACQENFAIQLLRERNPSIFIKALSDNAISLTSGYNHAERIMTQAGIPRLILWPRFNIQVVSCFANTQPQVEEVRVKLTEQMAVCQSCILDLIKACIKELVDQNSMLNTDELSLENALLPNFDGLVSWLVRIFARFPSIPDLSLPTRLSVHNFLALIL</sequence>
<comment type="caution">
    <text evidence="4">The sequence shown here is derived from an EMBL/GenBank/DDBJ whole genome shotgun (WGS) entry which is preliminary data.</text>
</comment>
<keyword evidence="1" id="KW-0227">DNA damage</keyword>
<evidence type="ECO:0000256" key="1">
    <source>
        <dbReference type="ARBA" id="ARBA00022763"/>
    </source>
</evidence>
<evidence type="ECO:0000256" key="2">
    <source>
        <dbReference type="ARBA" id="ARBA00022801"/>
    </source>
</evidence>
<name>A0A8J4T5Q8_9TREM</name>
<dbReference type="GO" id="GO:0000110">
    <property type="term" value="C:nucleotide-excision repair factor 1 complex"/>
    <property type="evidence" value="ECO:0007669"/>
    <property type="project" value="TreeGrafter"/>
</dbReference>
<accession>A0A8J4T5Q8</accession>
<evidence type="ECO:0000313" key="5">
    <source>
        <dbReference type="Proteomes" id="UP000748531"/>
    </source>
</evidence>
<dbReference type="GO" id="GO:0003697">
    <property type="term" value="F:single-stranded DNA binding"/>
    <property type="evidence" value="ECO:0007669"/>
    <property type="project" value="TreeGrafter"/>
</dbReference>
<dbReference type="GO" id="GO:0000724">
    <property type="term" value="P:double-strand break repair via homologous recombination"/>
    <property type="evidence" value="ECO:0007669"/>
    <property type="project" value="TreeGrafter"/>
</dbReference>
<dbReference type="AlphaFoldDB" id="A0A8J4T5Q8"/>
<dbReference type="GO" id="GO:1901255">
    <property type="term" value="P:nucleotide-excision repair involved in interstrand cross-link repair"/>
    <property type="evidence" value="ECO:0007669"/>
    <property type="project" value="TreeGrafter"/>
</dbReference>
<gene>
    <name evidence="4" type="ORF">PHET_12121</name>
</gene>
<dbReference type="GO" id="GO:0000014">
    <property type="term" value="F:single-stranded DNA endodeoxyribonuclease activity"/>
    <property type="evidence" value="ECO:0007669"/>
    <property type="project" value="TreeGrafter"/>
</dbReference>
<dbReference type="Proteomes" id="UP000748531">
    <property type="component" value="Unassembled WGS sequence"/>
</dbReference>